<evidence type="ECO:0000256" key="1">
    <source>
        <dbReference type="ARBA" id="ARBA00004370"/>
    </source>
</evidence>
<dbReference type="AlphaFoldDB" id="A0A1E4SBQ3"/>
<dbReference type="OrthoDB" id="300641at2759"/>
<feature type="active site" description="Charge relay system" evidence="13 14">
    <location>
        <position position="246"/>
    </location>
</feature>
<dbReference type="PROSITE" id="PS00137">
    <property type="entry name" value="SUBTILASE_HIS"/>
    <property type="match status" value="1"/>
</dbReference>
<feature type="region of interest" description="Disordered" evidence="15">
    <location>
        <begin position="650"/>
        <end position="759"/>
    </location>
</feature>
<dbReference type="InterPro" id="IPR015500">
    <property type="entry name" value="Peptidase_S8_subtilisin-rel"/>
</dbReference>
<evidence type="ECO:0000256" key="8">
    <source>
        <dbReference type="ARBA" id="ARBA00022837"/>
    </source>
</evidence>
<dbReference type="GO" id="GO:0007323">
    <property type="term" value="P:peptide pheromone maturation"/>
    <property type="evidence" value="ECO:0007669"/>
    <property type="project" value="EnsemblFungi"/>
</dbReference>
<name>A0A1E4SBQ3_9ASCO</name>
<proteinExistence type="inferred from homology"/>
<keyword evidence="6 14" id="KW-0378">Hydrolase</keyword>
<feature type="compositionally biased region" description="Basic and acidic residues" evidence="15">
    <location>
        <begin position="701"/>
        <end position="719"/>
    </location>
</feature>
<dbReference type="Pfam" id="PF01483">
    <property type="entry name" value="P_proprotein"/>
    <property type="match status" value="1"/>
</dbReference>
<evidence type="ECO:0000256" key="10">
    <source>
        <dbReference type="ARBA" id="ARBA00023136"/>
    </source>
</evidence>
<dbReference type="SUPFAM" id="SSF49785">
    <property type="entry name" value="Galactose-binding domain-like"/>
    <property type="match status" value="1"/>
</dbReference>
<dbReference type="CDD" id="cd04059">
    <property type="entry name" value="Peptidases_S8_Protein_convertases_Kexins_Furin-like"/>
    <property type="match status" value="1"/>
</dbReference>
<keyword evidence="7 14" id="KW-0720">Serine protease</keyword>
<evidence type="ECO:0000256" key="7">
    <source>
        <dbReference type="ARBA" id="ARBA00022825"/>
    </source>
</evidence>
<dbReference type="InterPro" id="IPR002884">
    <property type="entry name" value="P_dom"/>
</dbReference>
<evidence type="ECO:0000256" key="17">
    <source>
        <dbReference type="SAM" id="SignalP"/>
    </source>
</evidence>
<evidence type="ECO:0000313" key="19">
    <source>
        <dbReference type="EMBL" id="ODV76896.1"/>
    </source>
</evidence>
<dbReference type="InterPro" id="IPR008979">
    <property type="entry name" value="Galactose-bd-like_sf"/>
</dbReference>
<protein>
    <recommendedName>
        <fullName evidence="18">P/Homo B domain-containing protein</fullName>
    </recommendedName>
</protein>
<dbReference type="Proteomes" id="UP000094285">
    <property type="component" value="Unassembled WGS sequence"/>
</dbReference>
<dbReference type="FunFam" id="2.60.120.260:FF:000026">
    <property type="entry name" value="proprotein convertase subtilisin/kexin type 7"/>
    <property type="match status" value="1"/>
</dbReference>
<dbReference type="GO" id="GO:0004252">
    <property type="term" value="F:serine-type endopeptidase activity"/>
    <property type="evidence" value="ECO:0007669"/>
    <property type="project" value="UniProtKB-UniRule"/>
</dbReference>
<accession>A0A1E4SBQ3</accession>
<dbReference type="Gene3D" id="2.60.120.260">
    <property type="entry name" value="Galactose-binding domain-like"/>
    <property type="match status" value="1"/>
</dbReference>
<dbReference type="InterPro" id="IPR000209">
    <property type="entry name" value="Peptidase_S8/S53_dom"/>
</dbReference>
<keyword evidence="12" id="KW-0325">Glycoprotein</keyword>
<evidence type="ECO:0000256" key="13">
    <source>
        <dbReference type="PIRSR" id="PIRSR615500-1"/>
    </source>
</evidence>
<dbReference type="InterPro" id="IPR034182">
    <property type="entry name" value="Kexin/furin"/>
</dbReference>
<feature type="active site" description="Charge relay system" evidence="13 14">
    <location>
        <position position="208"/>
    </location>
</feature>
<dbReference type="RefSeq" id="XP_020062018.1">
    <property type="nucleotide sequence ID" value="XM_020207051.1"/>
</dbReference>
<comment type="similarity">
    <text evidence="2">Belongs to the peptidase S8 family. Furin subfamily.</text>
</comment>
<evidence type="ECO:0000256" key="12">
    <source>
        <dbReference type="ARBA" id="ARBA00023180"/>
    </source>
</evidence>
<evidence type="ECO:0000256" key="15">
    <source>
        <dbReference type="SAM" id="MobiDB-lite"/>
    </source>
</evidence>
<keyword evidence="9 16" id="KW-1133">Transmembrane helix</keyword>
<dbReference type="InterPro" id="IPR022398">
    <property type="entry name" value="Peptidase_S8_His-AS"/>
</dbReference>
<evidence type="ECO:0000256" key="3">
    <source>
        <dbReference type="ARBA" id="ARBA00022670"/>
    </source>
</evidence>
<keyword evidence="10 16" id="KW-0472">Membrane</keyword>
<feature type="region of interest" description="Disordered" evidence="15">
    <location>
        <begin position="788"/>
        <end position="904"/>
    </location>
</feature>
<feature type="chain" id="PRO_5009162728" description="P/Homo B domain-containing protein" evidence="17">
    <location>
        <begin position="21"/>
        <end position="904"/>
    </location>
</feature>
<keyword evidence="5 17" id="KW-0732">Signal</keyword>
<dbReference type="SUPFAM" id="SSF52743">
    <property type="entry name" value="Subtilisin-like"/>
    <property type="match status" value="1"/>
</dbReference>
<feature type="signal peptide" evidence="17">
    <location>
        <begin position="1"/>
        <end position="20"/>
    </location>
</feature>
<evidence type="ECO:0000259" key="18">
    <source>
        <dbReference type="PROSITE" id="PS51829"/>
    </source>
</evidence>
<feature type="compositionally biased region" description="Low complexity" evidence="15">
    <location>
        <begin position="658"/>
        <end position="699"/>
    </location>
</feature>
<evidence type="ECO:0000313" key="20">
    <source>
        <dbReference type="Proteomes" id="UP000094285"/>
    </source>
</evidence>
<evidence type="ECO:0000256" key="5">
    <source>
        <dbReference type="ARBA" id="ARBA00022729"/>
    </source>
</evidence>
<dbReference type="PROSITE" id="PS00136">
    <property type="entry name" value="SUBTILASE_ASP"/>
    <property type="match status" value="1"/>
</dbReference>
<feature type="domain" description="P/Homo B" evidence="18">
    <location>
        <begin position="493"/>
        <end position="632"/>
    </location>
</feature>
<evidence type="ECO:0000256" key="6">
    <source>
        <dbReference type="ARBA" id="ARBA00022801"/>
    </source>
</evidence>
<dbReference type="InterPro" id="IPR023827">
    <property type="entry name" value="Peptidase_S8_Asp-AS"/>
</dbReference>
<dbReference type="PANTHER" id="PTHR42884">
    <property type="entry name" value="PROPROTEIN CONVERTASE SUBTILISIN/KEXIN-RELATED"/>
    <property type="match status" value="1"/>
</dbReference>
<dbReference type="Pfam" id="PF00082">
    <property type="entry name" value="Peptidase_S8"/>
    <property type="match status" value="1"/>
</dbReference>
<feature type="compositionally biased region" description="Basic and acidic residues" evidence="15">
    <location>
        <begin position="866"/>
        <end position="878"/>
    </location>
</feature>
<keyword evidence="20" id="KW-1185">Reference proteome</keyword>
<keyword evidence="8" id="KW-0106">Calcium</keyword>
<evidence type="ECO:0000256" key="16">
    <source>
        <dbReference type="SAM" id="Phobius"/>
    </source>
</evidence>
<dbReference type="PRINTS" id="PR00723">
    <property type="entry name" value="SUBTILISIN"/>
</dbReference>
<feature type="compositionally biased region" description="Acidic residues" evidence="15">
    <location>
        <begin position="886"/>
        <end position="896"/>
    </location>
</feature>
<feature type="active site" description="Charge relay system" evidence="13 14">
    <location>
        <position position="417"/>
    </location>
</feature>
<dbReference type="InterPro" id="IPR036852">
    <property type="entry name" value="Peptidase_S8/S53_dom_sf"/>
</dbReference>
<evidence type="ECO:0000256" key="4">
    <source>
        <dbReference type="ARBA" id="ARBA00022692"/>
    </source>
</evidence>
<feature type="compositionally biased region" description="Acidic residues" evidence="15">
    <location>
        <begin position="810"/>
        <end position="823"/>
    </location>
</feature>
<dbReference type="EMBL" id="KV453917">
    <property type="protein sequence ID" value="ODV76896.1"/>
    <property type="molecule type" value="Genomic_DNA"/>
</dbReference>
<dbReference type="STRING" id="984487.A0A1E4SBQ3"/>
<keyword evidence="4 16" id="KW-0812">Transmembrane</keyword>
<evidence type="ECO:0000256" key="11">
    <source>
        <dbReference type="ARBA" id="ARBA00023145"/>
    </source>
</evidence>
<dbReference type="PANTHER" id="PTHR42884:SF14">
    <property type="entry name" value="NEUROENDOCRINE CONVERTASE 1"/>
    <property type="match status" value="1"/>
</dbReference>
<evidence type="ECO:0000256" key="9">
    <source>
        <dbReference type="ARBA" id="ARBA00022989"/>
    </source>
</evidence>
<keyword evidence="3 14" id="KW-0645">Protease</keyword>
<dbReference type="PROSITE" id="PS51829">
    <property type="entry name" value="P_HOMO_B"/>
    <property type="match status" value="1"/>
</dbReference>
<feature type="compositionally biased region" description="Acidic residues" evidence="15">
    <location>
        <begin position="731"/>
        <end position="753"/>
    </location>
</feature>
<reference evidence="20" key="1">
    <citation type="submission" date="2016-05" db="EMBL/GenBank/DDBJ databases">
        <title>Comparative genomics of biotechnologically important yeasts.</title>
        <authorList>
            <consortium name="DOE Joint Genome Institute"/>
            <person name="Riley R."/>
            <person name="Haridas S."/>
            <person name="Wolfe K.H."/>
            <person name="Lopes M.R."/>
            <person name="Hittinger C.T."/>
            <person name="Goker M."/>
            <person name="Salamov A."/>
            <person name="Wisecaver J."/>
            <person name="Long T.M."/>
            <person name="Aerts A.L."/>
            <person name="Barry K."/>
            <person name="Choi C."/>
            <person name="Clum A."/>
            <person name="Coughlan A.Y."/>
            <person name="Deshpande S."/>
            <person name="Douglass A.P."/>
            <person name="Hanson S.J."/>
            <person name="Klenk H.-P."/>
            <person name="Labutti K."/>
            <person name="Lapidus A."/>
            <person name="Lindquist E."/>
            <person name="Lipzen A."/>
            <person name="Meier-Kolthoff J.P."/>
            <person name="Ohm R.A."/>
            <person name="Otillar R.P."/>
            <person name="Pangilinan J."/>
            <person name="Peng Y."/>
            <person name="Rokas A."/>
            <person name="Rosa C.A."/>
            <person name="Scheuner C."/>
            <person name="Sibirny A.A."/>
            <person name="Slot J.C."/>
            <person name="Stielow J.B."/>
            <person name="Sun H."/>
            <person name="Kurtzman C.P."/>
            <person name="Blackwell M."/>
            <person name="Grigoriev I.V."/>
            <person name="Jeffries T.W."/>
        </authorList>
    </citation>
    <scope>NUCLEOTIDE SEQUENCE [LARGE SCALE GENOMIC DNA]</scope>
    <source>
        <strain evidence="20">NRRL Y-17324</strain>
    </source>
</reference>
<sequence>MLLIKKVASALGLLLALTNASVAPPRDYAGRNYFLVELNTQDSNRPLSDFISAHDEYRFENQLHGLDNHYVFSIDKLHPHNEFLGNHNSNGHSLIKRAAGFEDAYDALMENGHLKSIHLLPPKQLKKRLPVLITEEPEQHTPPQKRLEMVDSSQAELKKVSDQLDIQDPLFAEQWHLVNTHYPGNDVNVSGLWFEGITGKGIVTAIVDDGLDFENPDLTENFNAKGSWDYNNQGPAPLPRLFDDYHGTRCAGEIAAVKNDVCGVGVAYNSQVSGIRILSGAITGAEEAQALVYGLGINDIYSCSWGPTDDGRTLSEPEAIVKKAFIKGVQAGREDKGSVYVFASGNGGRSSDSCNFDGYTNSIYSITVGAIDYKGLHPTYAEACSAVMVVTYSSGSGEHIHTTDIHKKCSATHGGTSAAAPLAAGIYSLILLKNPNLTWRDVQYVSVLSSTPVNEDDGHYQTTALKRKYSHKYGYGKMDAYTMAHFAENWKNVKPQAWYYSDVMPVSESLKVGSGPQIISKSILITQADLDAMNLERIEHVTVKVNIKSTFRGRVGVRLVSPYGVHSDLATFRPGDVSGMGFKNWTFMSVAHWGEPGVGEWSLEVFGDKNGPLDTEITFEDWQLRFFGESIDADKAETYDLDVDYAAVRRDRMKQEPEPTTSIESSSSSVPEQTNESSATEQVSTTEASSSTDTTTTTSEPEDKTKTSTTAKPEDKNKATETGTSTKTSEDAAETEDPEDADFPEEEEPEGEEGYNKQLSSGHTGQYFIGVAIVGFVVVLLLMKFHKSPGSGRRTRRREDYEFDIIPGEDYTDSEDEGDDDSFDLGRGGRSHRNNRSDEPNYPDGSDGLPVYEEEMFRIDDEDEAPVDKKPQKKHEGNKYQQLEQEIPDAENDDGDDRLGSSSV</sequence>
<dbReference type="FunFam" id="3.40.50.200:FF:000005">
    <property type="entry name" value="Proprotein convertase subtilisin/kexin type 7"/>
    <property type="match status" value="1"/>
</dbReference>
<dbReference type="GO" id="GO:0000139">
    <property type="term" value="C:Golgi membrane"/>
    <property type="evidence" value="ECO:0007669"/>
    <property type="project" value="TreeGrafter"/>
</dbReference>
<dbReference type="PROSITE" id="PS00138">
    <property type="entry name" value="SUBTILASE_SER"/>
    <property type="match status" value="1"/>
</dbReference>
<evidence type="ECO:0000256" key="14">
    <source>
        <dbReference type="PROSITE-ProRule" id="PRU01240"/>
    </source>
</evidence>
<keyword evidence="11" id="KW-0865">Zymogen</keyword>
<dbReference type="GO" id="GO:0005802">
    <property type="term" value="C:trans-Golgi network"/>
    <property type="evidence" value="ECO:0007669"/>
    <property type="project" value="EnsemblFungi"/>
</dbReference>
<organism evidence="19 20">
    <name type="scientific">Suhomyces tanzawaensis NRRL Y-17324</name>
    <dbReference type="NCBI Taxonomy" id="984487"/>
    <lineage>
        <taxon>Eukaryota</taxon>
        <taxon>Fungi</taxon>
        <taxon>Dikarya</taxon>
        <taxon>Ascomycota</taxon>
        <taxon>Saccharomycotina</taxon>
        <taxon>Pichiomycetes</taxon>
        <taxon>Debaryomycetaceae</taxon>
        <taxon>Suhomyces</taxon>
    </lineage>
</organism>
<evidence type="ECO:0000256" key="2">
    <source>
        <dbReference type="ARBA" id="ARBA00005325"/>
    </source>
</evidence>
<dbReference type="GO" id="GO:0016485">
    <property type="term" value="P:protein processing"/>
    <property type="evidence" value="ECO:0007669"/>
    <property type="project" value="TreeGrafter"/>
</dbReference>
<gene>
    <name evidence="19" type="ORF">CANTADRAFT_24155</name>
</gene>
<dbReference type="InterPro" id="IPR023828">
    <property type="entry name" value="Peptidase_S8_Ser-AS"/>
</dbReference>
<feature type="transmembrane region" description="Helical" evidence="16">
    <location>
        <begin position="767"/>
        <end position="786"/>
    </location>
</feature>
<dbReference type="Gene3D" id="3.40.50.200">
    <property type="entry name" value="Peptidase S8/S53 domain"/>
    <property type="match status" value="1"/>
</dbReference>
<dbReference type="PROSITE" id="PS51892">
    <property type="entry name" value="SUBTILASE"/>
    <property type="match status" value="1"/>
</dbReference>
<comment type="subcellular location">
    <subcellularLocation>
        <location evidence="1">Membrane</location>
    </subcellularLocation>
</comment>
<dbReference type="GeneID" id="30981188"/>